<keyword evidence="1" id="KW-0812">Transmembrane</keyword>
<accession>A0A0R3TVE8</accession>
<dbReference type="CDD" id="cd21450">
    <property type="entry name" value="DLC-like_DYNLL1-like"/>
    <property type="match status" value="1"/>
</dbReference>
<evidence type="ECO:0000313" key="2">
    <source>
        <dbReference type="WBParaSite" id="HNAJ_0001179401-mRNA-1"/>
    </source>
</evidence>
<dbReference type="GO" id="GO:0007017">
    <property type="term" value="P:microtubule-based process"/>
    <property type="evidence" value="ECO:0007669"/>
    <property type="project" value="InterPro"/>
</dbReference>
<dbReference type="GO" id="GO:0030286">
    <property type="term" value="C:dynein complex"/>
    <property type="evidence" value="ECO:0007669"/>
    <property type="project" value="InterPro"/>
</dbReference>
<keyword evidence="1" id="KW-0472">Membrane</keyword>
<name>A0A0R3TVE8_RODNA</name>
<dbReference type="InterPro" id="IPR001372">
    <property type="entry name" value="Dynein_light_chain_typ-1/2"/>
</dbReference>
<dbReference type="Pfam" id="PF01221">
    <property type="entry name" value="Dynein_light"/>
    <property type="match status" value="1"/>
</dbReference>
<dbReference type="WBParaSite" id="HNAJ_0001179401-mRNA-1">
    <property type="protein sequence ID" value="HNAJ_0001179401-mRNA-1"/>
    <property type="gene ID" value="HNAJ_0001179401"/>
</dbReference>
<dbReference type="SUPFAM" id="SSF54648">
    <property type="entry name" value="DLC"/>
    <property type="match status" value="1"/>
</dbReference>
<organism evidence="2">
    <name type="scientific">Rodentolepis nana</name>
    <name type="common">Dwarf tapeworm</name>
    <name type="synonym">Hymenolepis nana</name>
    <dbReference type="NCBI Taxonomy" id="102285"/>
    <lineage>
        <taxon>Eukaryota</taxon>
        <taxon>Metazoa</taxon>
        <taxon>Spiralia</taxon>
        <taxon>Lophotrochozoa</taxon>
        <taxon>Platyhelminthes</taxon>
        <taxon>Cestoda</taxon>
        <taxon>Eucestoda</taxon>
        <taxon>Cyclophyllidea</taxon>
        <taxon>Hymenolepididae</taxon>
        <taxon>Rodentolepis</taxon>
    </lineage>
</organism>
<dbReference type="SMART" id="SM01375">
    <property type="entry name" value="Dynein_light"/>
    <property type="match status" value="1"/>
</dbReference>
<dbReference type="InterPro" id="IPR037177">
    <property type="entry name" value="DLC_sf"/>
</dbReference>
<sequence length="156" mass="17585">LIIELQSDMSVIMINLSLIGNIINFSAHGITLASRNARSHRRTKIICSRDVVGGGELVITLEVPADTNGMDFNERLDWKLNDFGNDIKDVVIEALTIYTDPKRIAEHIKTCADTLYGGPHHCIVGKNFCGYATQEKWMQCRMGDLKVYLYKSPRWA</sequence>
<evidence type="ECO:0000256" key="1">
    <source>
        <dbReference type="SAM" id="Phobius"/>
    </source>
</evidence>
<dbReference type="Gene3D" id="3.30.740.10">
    <property type="entry name" value="Protein Inhibitor Of Neuronal Nitric Oxide Synthase"/>
    <property type="match status" value="1"/>
</dbReference>
<protein>
    <submittedName>
        <fullName evidence="2">LCIB_C_CA domain-containing protein</fullName>
    </submittedName>
</protein>
<feature type="transmembrane region" description="Helical" evidence="1">
    <location>
        <begin position="12"/>
        <end position="34"/>
    </location>
</feature>
<proteinExistence type="predicted"/>
<dbReference type="AlphaFoldDB" id="A0A0R3TVE8"/>
<reference evidence="2" key="1">
    <citation type="submission" date="2017-02" db="UniProtKB">
        <authorList>
            <consortium name="WormBaseParasite"/>
        </authorList>
    </citation>
    <scope>IDENTIFICATION</scope>
</reference>
<keyword evidence="1" id="KW-1133">Transmembrane helix</keyword>